<dbReference type="InterPro" id="IPR036237">
    <property type="entry name" value="Xyl_isomerase-like_sf"/>
</dbReference>
<gene>
    <name evidence="1" type="ORF">LzC2_39270</name>
</gene>
<dbReference type="NCBIfam" id="NF035939">
    <property type="entry name" value="TIM_EboE"/>
    <property type="match status" value="1"/>
</dbReference>
<evidence type="ECO:0008006" key="3">
    <source>
        <dbReference type="Google" id="ProtNLM"/>
    </source>
</evidence>
<name>A0ABX1VL31_9PLAN</name>
<comment type="caution">
    <text evidence="1">The sequence shown here is derived from an EMBL/GenBank/DDBJ whole genome shotgun (WGS) entry which is preliminary data.</text>
</comment>
<evidence type="ECO:0000313" key="2">
    <source>
        <dbReference type="Proteomes" id="UP000609651"/>
    </source>
</evidence>
<dbReference type="RefSeq" id="WP_171189723.1">
    <property type="nucleotide sequence ID" value="NZ_WTPX01000210.1"/>
</dbReference>
<evidence type="ECO:0000313" key="1">
    <source>
        <dbReference type="EMBL" id="NNJ27818.1"/>
    </source>
</evidence>
<dbReference type="EMBL" id="WTPX01000210">
    <property type="protein sequence ID" value="NNJ27818.1"/>
    <property type="molecule type" value="Genomic_DNA"/>
</dbReference>
<proteinExistence type="predicted"/>
<protein>
    <recommendedName>
        <fullName evidence="3">Xylose isomerase</fullName>
    </recommendedName>
</protein>
<dbReference type="SUPFAM" id="SSF51658">
    <property type="entry name" value="Xylose isomerase-like"/>
    <property type="match status" value="1"/>
</dbReference>
<reference evidence="1 2" key="1">
    <citation type="journal article" date="2020" name="Syst. Appl. Microbiol.">
        <title>Alienimonas chondri sp. nov., a novel planctomycete isolated from the biofilm of the red alga Chondrus crispus.</title>
        <authorList>
            <person name="Vitorino I."/>
            <person name="Albuquerque L."/>
            <person name="Wiegand S."/>
            <person name="Kallscheuer N."/>
            <person name="da Costa M.S."/>
            <person name="Lobo-da-Cunha A."/>
            <person name="Jogler C."/>
            <person name="Lage O.M."/>
        </authorList>
    </citation>
    <scope>NUCLEOTIDE SEQUENCE [LARGE SCALE GENOMIC DNA]</scope>
    <source>
        <strain evidence="1 2">LzC2</strain>
    </source>
</reference>
<organism evidence="1 2">
    <name type="scientific">Alienimonas chondri</name>
    <dbReference type="NCBI Taxonomy" id="2681879"/>
    <lineage>
        <taxon>Bacteria</taxon>
        <taxon>Pseudomonadati</taxon>
        <taxon>Planctomycetota</taxon>
        <taxon>Planctomycetia</taxon>
        <taxon>Planctomycetales</taxon>
        <taxon>Planctomycetaceae</taxon>
        <taxon>Alienimonas</taxon>
    </lineage>
</organism>
<dbReference type="Gene3D" id="3.20.20.150">
    <property type="entry name" value="Divalent-metal-dependent TIM barrel enzymes"/>
    <property type="match status" value="1"/>
</dbReference>
<accession>A0ABX1VL31</accession>
<sequence length="404" mass="43462">MTLPSLPLCYCTNVHPGRSVEEVLEGLRQFALPVRDRLRAAGGGPLAVGLWFADPVAATLTGDADGPARIAEFLEEHDLSCYTLNAFPFGDFHADAVKAAVYTPDWASPDRARYTLDCCTILAALLPEGREGSVSTLPLGSDLNGPLSADFQTSCIENLIRVARGLDELHDRSGRMIRLAIEPEPFCLLERTDQTLDFFRELRAAAAGEPGDAAAVRDHLGLCYDVCHQAVEFEAPAEVVAKFEAADVRINKVQLSCAVELTDPADAAARAELARFAEPRYLHQTFAASRADEGFEVRGRSADMTAALCDAPPAEFADADVWRTHFHVPISRTDLGLLNTTRPELVAAFAAIAELPYAPHLEVETYTWPVLPGATPTREEQIEGIAAELIAAAELAAAATASPA</sequence>
<dbReference type="Proteomes" id="UP000609651">
    <property type="component" value="Unassembled WGS sequence"/>
</dbReference>
<keyword evidence="2" id="KW-1185">Reference proteome</keyword>